<protein>
    <submittedName>
        <fullName evidence="2">Uncharacterized protein</fullName>
    </submittedName>
</protein>
<reference evidence="2 3" key="1">
    <citation type="submission" date="2022-07" db="EMBL/GenBank/DDBJ databases">
        <title>Genome-wide signatures of adaptation to extreme environments.</title>
        <authorList>
            <person name="Cho C.H."/>
            <person name="Yoon H.S."/>
        </authorList>
    </citation>
    <scope>NUCLEOTIDE SEQUENCE [LARGE SCALE GENOMIC DNA]</scope>
    <source>
        <strain evidence="2 3">DBV 063 E5</strain>
    </source>
</reference>
<dbReference type="AlphaFoldDB" id="A0AAV9IWV7"/>
<keyword evidence="3" id="KW-1185">Reference proteome</keyword>
<dbReference type="Gene3D" id="3.40.50.1820">
    <property type="entry name" value="alpha/beta hydrolase"/>
    <property type="match status" value="1"/>
</dbReference>
<feature type="compositionally biased region" description="Basic and acidic residues" evidence="1">
    <location>
        <begin position="45"/>
        <end position="56"/>
    </location>
</feature>
<sequence>MWGAETVRAYEFLLRLNFSWVAEPVRGRRVRLVGAKHWSDLDRVRVEDEREPDDSKSAVATNGVAESPDARKTMRAWVWEARRPGQVERVNGFSEDALGVIVLVHGMAPSGMDDDRLLSVARVLASVGYTAVVPNYDGLQACRINIEALDDIAWSIVAVSRAWHHRPVGLFSACVAAGLTLCAAFRYGPMVRDRIAGVMCIGAYANVADVVQSNMVEECTENYGRNAMMYNFLEYGLPRCTHQPEDDAARCDGGWSDALAQALRIALEDSHYLRCGTAQEELPQYFAQLRRRAARRFDVVDTSRLPPSCAERVYWRLQTDGRYRRALAATIMAHPEVQKVIQACQPLDAMADSPVDLFIALVHGERDDIVPSSESRVLYRGILGRPHCLVKPALEITTLLNHGDRTPLRMSDMSRVVRLANVFREYFTRACNQGGQAEKAERGAHPEASPPPHPISKPPRPWQLDTGSAMPASQLWTRLSQCWRAAA</sequence>
<evidence type="ECO:0000256" key="1">
    <source>
        <dbReference type="SAM" id="MobiDB-lite"/>
    </source>
</evidence>
<proteinExistence type="predicted"/>
<evidence type="ECO:0000313" key="2">
    <source>
        <dbReference type="EMBL" id="KAK4536769.1"/>
    </source>
</evidence>
<organism evidence="2 3">
    <name type="scientific">Cyanidium caldarium</name>
    <name type="common">Red alga</name>
    <dbReference type="NCBI Taxonomy" id="2771"/>
    <lineage>
        <taxon>Eukaryota</taxon>
        <taxon>Rhodophyta</taxon>
        <taxon>Bangiophyceae</taxon>
        <taxon>Cyanidiales</taxon>
        <taxon>Cyanidiaceae</taxon>
        <taxon>Cyanidium</taxon>
    </lineage>
</organism>
<name>A0AAV9IWV7_CYACA</name>
<accession>A0AAV9IWV7</accession>
<feature type="region of interest" description="Disordered" evidence="1">
    <location>
        <begin position="45"/>
        <end position="65"/>
    </location>
</feature>
<feature type="region of interest" description="Disordered" evidence="1">
    <location>
        <begin position="434"/>
        <end position="467"/>
    </location>
</feature>
<feature type="compositionally biased region" description="Pro residues" evidence="1">
    <location>
        <begin position="448"/>
        <end position="461"/>
    </location>
</feature>
<gene>
    <name evidence="2" type="ORF">CDCA_CDCA09G2794</name>
</gene>
<dbReference type="SUPFAM" id="SSF53474">
    <property type="entry name" value="alpha/beta-Hydrolases"/>
    <property type="match status" value="1"/>
</dbReference>
<dbReference type="EMBL" id="JANCYW010000009">
    <property type="protein sequence ID" value="KAK4536769.1"/>
    <property type="molecule type" value="Genomic_DNA"/>
</dbReference>
<evidence type="ECO:0000313" key="3">
    <source>
        <dbReference type="Proteomes" id="UP001301350"/>
    </source>
</evidence>
<dbReference type="Proteomes" id="UP001301350">
    <property type="component" value="Unassembled WGS sequence"/>
</dbReference>
<comment type="caution">
    <text evidence="2">The sequence shown here is derived from an EMBL/GenBank/DDBJ whole genome shotgun (WGS) entry which is preliminary data.</text>
</comment>
<dbReference type="InterPro" id="IPR029058">
    <property type="entry name" value="AB_hydrolase_fold"/>
</dbReference>